<dbReference type="OrthoDB" id="7866026at2"/>
<dbReference type="RefSeq" id="WP_092838989.1">
    <property type="nucleotide sequence ID" value="NZ_FOVP01000012.1"/>
</dbReference>
<evidence type="ECO:0000313" key="3">
    <source>
        <dbReference type="Proteomes" id="UP000198599"/>
    </source>
</evidence>
<evidence type="ECO:0000313" key="2">
    <source>
        <dbReference type="EMBL" id="SFN98255.1"/>
    </source>
</evidence>
<protein>
    <submittedName>
        <fullName evidence="2">Uncharacterized protein</fullName>
    </submittedName>
</protein>
<keyword evidence="3" id="KW-1185">Reference proteome</keyword>
<organism evidence="2 3">
    <name type="scientific">Roseovarius lutimaris</name>
    <dbReference type="NCBI Taxonomy" id="1005928"/>
    <lineage>
        <taxon>Bacteria</taxon>
        <taxon>Pseudomonadati</taxon>
        <taxon>Pseudomonadota</taxon>
        <taxon>Alphaproteobacteria</taxon>
        <taxon>Rhodobacterales</taxon>
        <taxon>Roseobacteraceae</taxon>
        <taxon>Roseovarius</taxon>
    </lineage>
</organism>
<accession>A0A1I5DG87</accession>
<sequence>MTGLPRGKFGGVIELDGKELAAILAFVHDDEEQARFSEKDFPEEIEAMMGHMENDKAHSEGRMNHAHPADNYVESSRI</sequence>
<proteinExistence type="predicted"/>
<dbReference type="AlphaFoldDB" id="A0A1I5DG87"/>
<dbReference type="STRING" id="1005928.SAMN04487859_112115"/>
<name>A0A1I5DG87_9RHOB</name>
<reference evidence="3" key="1">
    <citation type="submission" date="2016-10" db="EMBL/GenBank/DDBJ databases">
        <authorList>
            <person name="Varghese N."/>
            <person name="Submissions S."/>
        </authorList>
    </citation>
    <scope>NUCLEOTIDE SEQUENCE [LARGE SCALE GENOMIC DNA]</scope>
    <source>
        <strain evidence="3">DSM 28463</strain>
    </source>
</reference>
<feature type="region of interest" description="Disordered" evidence="1">
    <location>
        <begin position="57"/>
        <end position="78"/>
    </location>
</feature>
<gene>
    <name evidence="2" type="ORF">SAMN04487859_112115</name>
</gene>
<dbReference type="EMBL" id="FOVP01000012">
    <property type="protein sequence ID" value="SFN98255.1"/>
    <property type="molecule type" value="Genomic_DNA"/>
</dbReference>
<evidence type="ECO:0000256" key="1">
    <source>
        <dbReference type="SAM" id="MobiDB-lite"/>
    </source>
</evidence>
<dbReference type="Proteomes" id="UP000198599">
    <property type="component" value="Unassembled WGS sequence"/>
</dbReference>